<dbReference type="GeneID" id="71927764"/>
<evidence type="ECO:0000313" key="3">
    <source>
        <dbReference type="Proteomes" id="UP000831768"/>
    </source>
</evidence>
<organism evidence="2 3">
    <name type="scientific">Halocatena salina</name>
    <dbReference type="NCBI Taxonomy" id="2934340"/>
    <lineage>
        <taxon>Archaea</taxon>
        <taxon>Methanobacteriati</taxon>
        <taxon>Methanobacteriota</taxon>
        <taxon>Stenosarchaea group</taxon>
        <taxon>Halobacteria</taxon>
        <taxon>Halobacteriales</taxon>
        <taxon>Natronomonadaceae</taxon>
        <taxon>Halocatena</taxon>
    </lineage>
</organism>
<evidence type="ECO:0000313" key="2">
    <source>
        <dbReference type="EMBL" id="UPM41724.1"/>
    </source>
</evidence>
<dbReference type="Proteomes" id="UP000831768">
    <property type="component" value="Chromosome"/>
</dbReference>
<dbReference type="AlphaFoldDB" id="A0A8T9ZYJ9"/>
<keyword evidence="3" id="KW-1185">Reference proteome</keyword>
<feature type="transmembrane region" description="Helical" evidence="1">
    <location>
        <begin position="6"/>
        <end position="26"/>
    </location>
</feature>
<feature type="transmembrane region" description="Helical" evidence="1">
    <location>
        <begin position="62"/>
        <end position="79"/>
    </location>
</feature>
<reference evidence="2" key="1">
    <citation type="submission" date="2022-04" db="EMBL/GenBank/DDBJ databases">
        <title>Halocatena sp. nov., isolated from a salt lake.</title>
        <authorList>
            <person name="Cui H.-L."/>
        </authorList>
    </citation>
    <scope>NUCLEOTIDE SEQUENCE</scope>
    <source>
        <strain evidence="2">AD-1</strain>
    </source>
</reference>
<gene>
    <name evidence="2" type="ORF">MW046_06915</name>
</gene>
<dbReference type="EMBL" id="CP096019">
    <property type="protein sequence ID" value="UPM41724.1"/>
    <property type="molecule type" value="Genomic_DNA"/>
</dbReference>
<accession>A0A8T9ZYJ9</accession>
<dbReference type="KEGG" id="haad:MW046_06915"/>
<dbReference type="RefSeq" id="WP_247992404.1">
    <property type="nucleotide sequence ID" value="NZ_CP096019.1"/>
</dbReference>
<sequence>MVSIAITIGALVLGYFLLGLVALFVLHSMYISIEDGNYNVILPIAVGWLIAMLTYLSPDNELAISIIAGIAVYMAFTHYQRAT</sequence>
<name>A0A8T9ZYJ9_9EURY</name>
<proteinExistence type="predicted"/>
<keyword evidence="1" id="KW-1133">Transmembrane helix</keyword>
<protein>
    <submittedName>
        <fullName evidence="2">Uncharacterized protein</fullName>
    </submittedName>
</protein>
<keyword evidence="1" id="KW-0812">Transmembrane</keyword>
<evidence type="ECO:0000256" key="1">
    <source>
        <dbReference type="SAM" id="Phobius"/>
    </source>
</evidence>
<feature type="transmembrane region" description="Helical" evidence="1">
    <location>
        <begin position="38"/>
        <end position="56"/>
    </location>
</feature>
<keyword evidence="1" id="KW-0472">Membrane</keyword>